<keyword evidence="1" id="KW-0732">Signal</keyword>
<accession>A0A1Y1QIU0</accession>
<dbReference type="EMBL" id="MTEJ01000233">
    <property type="protein sequence ID" value="OQX06717.1"/>
    <property type="molecule type" value="Genomic_DNA"/>
</dbReference>
<proteinExistence type="predicted"/>
<protein>
    <recommendedName>
        <fullName evidence="4">Twin-arginine translocation pathway signal</fullName>
    </recommendedName>
</protein>
<evidence type="ECO:0000256" key="1">
    <source>
        <dbReference type="SAM" id="SignalP"/>
    </source>
</evidence>
<evidence type="ECO:0000313" key="3">
    <source>
        <dbReference type="Proteomes" id="UP000192491"/>
    </source>
</evidence>
<dbReference type="PROSITE" id="PS51318">
    <property type="entry name" value="TAT"/>
    <property type="match status" value="1"/>
</dbReference>
<evidence type="ECO:0000313" key="2">
    <source>
        <dbReference type="EMBL" id="OQX06717.1"/>
    </source>
</evidence>
<evidence type="ECO:0008006" key="4">
    <source>
        <dbReference type="Google" id="ProtNLM"/>
    </source>
</evidence>
<dbReference type="InterPro" id="IPR006311">
    <property type="entry name" value="TAT_signal"/>
</dbReference>
<comment type="caution">
    <text evidence="2">The sequence shown here is derived from an EMBL/GenBank/DDBJ whole genome shotgun (WGS) entry which is preliminary data.</text>
</comment>
<name>A0A1Y1QIU0_9GAMM</name>
<sequence>MTQQNGFSRRQFLAAGMAGLAALSLPAQVQARGIDLQFVSQMNPTRFLSGLLLSIAKAVIVQEASDMIVNALVDGKKWEQYQHTLTTCAGLCGGKTLRLDNYKASVVVLGITDYHAHKERERQQQLEVLLKDQAQLQRFQAALDYLRDERIEVQLAGMEYAKVLGANVTPDKLLSVQGNLAAGRDQLQHYAGLIDATGTTAFDRYKVA</sequence>
<feature type="chain" id="PRO_5013118678" description="Twin-arginine translocation pathway signal" evidence="1">
    <location>
        <begin position="32"/>
        <end position="208"/>
    </location>
</feature>
<dbReference type="Proteomes" id="UP000192491">
    <property type="component" value="Unassembled WGS sequence"/>
</dbReference>
<feature type="signal peptide" evidence="1">
    <location>
        <begin position="1"/>
        <end position="31"/>
    </location>
</feature>
<gene>
    <name evidence="2" type="ORF">BWK73_30100</name>
</gene>
<organism evidence="2 3">
    <name type="scientific">Thiothrix lacustris</name>
    <dbReference type="NCBI Taxonomy" id="525917"/>
    <lineage>
        <taxon>Bacteria</taxon>
        <taxon>Pseudomonadati</taxon>
        <taxon>Pseudomonadota</taxon>
        <taxon>Gammaproteobacteria</taxon>
        <taxon>Thiotrichales</taxon>
        <taxon>Thiotrichaceae</taxon>
        <taxon>Thiothrix</taxon>
    </lineage>
</organism>
<dbReference type="AlphaFoldDB" id="A0A1Y1QIU0"/>
<reference evidence="2 3" key="1">
    <citation type="submission" date="2017-01" db="EMBL/GenBank/DDBJ databases">
        <title>Novel large sulfur bacteria in the metagenomes of groundwater-fed chemosynthetic microbial mats in the Lake Huron basin.</title>
        <authorList>
            <person name="Sharrar A.M."/>
            <person name="Flood B.E."/>
            <person name="Bailey J.V."/>
            <person name="Jones D.S."/>
            <person name="Biddanda B."/>
            <person name="Ruberg S.A."/>
            <person name="Marcus D.N."/>
            <person name="Dick G.J."/>
        </authorList>
    </citation>
    <scope>NUCLEOTIDE SEQUENCE [LARGE SCALE GENOMIC DNA]</scope>
    <source>
        <strain evidence="2">A8</strain>
    </source>
</reference>